<dbReference type="PANTHER" id="PTHR39217:SF1">
    <property type="entry name" value="GLUTATHIONE SYNTHETASE"/>
    <property type="match status" value="1"/>
</dbReference>
<keyword evidence="3" id="KW-1185">Reference proteome</keyword>
<name>A0A2S1LMD3_9FLAO</name>
<gene>
    <name evidence="2" type="ORF">FK004_06190</name>
</gene>
<feature type="domain" description="Prokaryotic glutathione synthetase ATP-binding" evidence="1">
    <location>
        <begin position="134"/>
        <end position="224"/>
    </location>
</feature>
<dbReference type="Proteomes" id="UP000244677">
    <property type="component" value="Chromosome"/>
</dbReference>
<evidence type="ECO:0000259" key="1">
    <source>
        <dbReference type="Pfam" id="PF02955"/>
    </source>
</evidence>
<dbReference type="EMBL" id="CP020919">
    <property type="protein sequence ID" value="AWG24848.1"/>
    <property type="molecule type" value="Genomic_DNA"/>
</dbReference>
<accession>A0A2S1LMD3</accession>
<dbReference type="KEGG" id="fki:FK004_06190"/>
<evidence type="ECO:0000313" key="3">
    <source>
        <dbReference type="Proteomes" id="UP000244677"/>
    </source>
</evidence>
<proteinExistence type="predicted"/>
<dbReference type="AlphaFoldDB" id="A0A2S1LMD3"/>
<evidence type="ECO:0000313" key="2">
    <source>
        <dbReference type="EMBL" id="AWG24848.1"/>
    </source>
</evidence>
<dbReference type="GO" id="GO:0004363">
    <property type="term" value="F:glutathione synthase activity"/>
    <property type="evidence" value="ECO:0007669"/>
    <property type="project" value="InterPro"/>
</dbReference>
<sequence>MTIAYITYNDKGAYSSTTVEEEDNRLLNFLIKKGLTIEKVIWNDPAADWKKYDLALLKSPWDYFDYIHDFYQWLEMLESNNIRLLNPSAVLKWNADKHYLQDIQSAGLPITESHFIPKGTAVLLHYYFKLFNANAFIIKPCISGGSKNTYKVTPKNATELNSKIKTLLTLEDFIIQPFLPEIEKEGEWSFVFFNGKFSHALIKKAKQNDFRVQPAFGGTIHPQTPSSKLLKDTQRYIDQFAPNCLYARVDGVLVDNTFILMELELIEPFLFLNTHPENYEHYYQALAELIQ</sequence>
<dbReference type="OrthoDB" id="3373978at2"/>
<organism evidence="2 3">
    <name type="scientific">Flavobacterium kingsejongi</name>
    <dbReference type="NCBI Taxonomy" id="1678728"/>
    <lineage>
        <taxon>Bacteria</taxon>
        <taxon>Pseudomonadati</taxon>
        <taxon>Bacteroidota</taxon>
        <taxon>Flavobacteriia</taxon>
        <taxon>Flavobacteriales</taxon>
        <taxon>Flavobacteriaceae</taxon>
        <taxon>Flavobacterium</taxon>
    </lineage>
</organism>
<dbReference type="SUPFAM" id="SSF56059">
    <property type="entry name" value="Glutathione synthetase ATP-binding domain-like"/>
    <property type="match status" value="1"/>
</dbReference>
<dbReference type="Pfam" id="PF02955">
    <property type="entry name" value="GSH-S_ATP"/>
    <property type="match status" value="1"/>
</dbReference>
<dbReference type="InterPro" id="IPR053191">
    <property type="entry name" value="DcsG_Biosynth_Enzyme"/>
</dbReference>
<reference evidence="2 3" key="1">
    <citation type="submission" date="2017-04" db="EMBL/GenBank/DDBJ databases">
        <title>Complete genome sequence of Flavobacterium kingsejong AJ004.</title>
        <authorList>
            <person name="Lee P.C."/>
        </authorList>
    </citation>
    <scope>NUCLEOTIDE SEQUENCE [LARGE SCALE GENOMIC DNA]</scope>
    <source>
        <strain evidence="2 3">AJ004</strain>
    </source>
</reference>
<protein>
    <recommendedName>
        <fullName evidence="1">Prokaryotic glutathione synthetase ATP-binding domain-containing protein</fullName>
    </recommendedName>
</protein>
<dbReference type="InterPro" id="IPR004218">
    <property type="entry name" value="GSHS_ATP-bd"/>
</dbReference>
<dbReference type="PANTHER" id="PTHR39217">
    <property type="match status" value="1"/>
</dbReference>
<dbReference type="GO" id="GO:0005524">
    <property type="term" value="F:ATP binding"/>
    <property type="evidence" value="ECO:0007669"/>
    <property type="project" value="InterPro"/>
</dbReference>
<dbReference type="RefSeq" id="WP_108736475.1">
    <property type="nucleotide sequence ID" value="NZ_CP020919.1"/>
</dbReference>